<feature type="compositionally biased region" description="Basic and acidic residues" evidence="1">
    <location>
        <begin position="99"/>
        <end position="108"/>
    </location>
</feature>
<name>A0AAW0TAV3_SCYPA</name>
<protein>
    <submittedName>
        <fullName evidence="2">Uncharacterized protein</fullName>
    </submittedName>
</protein>
<evidence type="ECO:0000313" key="2">
    <source>
        <dbReference type="EMBL" id="KAK8384318.1"/>
    </source>
</evidence>
<feature type="region of interest" description="Disordered" evidence="1">
    <location>
        <begin position="21"/>
        <end position="70"/>
    </location>
</feature>
<evidence type="ECO:0000256" key="1">
    <source>
        <dbReference type="SAM" id="MobiDB-lite"/>
    </source>
</evidence>
<proteinExistence type="predicted"/>
<evidence type="ECO:0000313" key="3">
    <source>
        <dbReference type="Proteomes" id="UP001487740"/>
    </source>
</evidence>
<sequence>MPPSYDVAVNDASSSLFGMWGCHRPWRRPSVPQERDQTPPSPRVPVYGGTPPLEPRHPHPSSQLTGEEVEKVEEGGDVDFFSTQEEDVPLLTNLVEGGYHGDEERRQQEEEEEVVEEEEEEEEEADDVPLLLDLISTSSTSISSSTFELDSDEEITNKRQEDVLVEITRHPTHLQPEPNPPHHSRGDDGSPAPPPPSSVFPEGGDVLSDTRAAVLALSAVQSHMDSITHSDTELISQMPRGTQGGGKDLKDSLFILTLIS</sequence>
<feature type="compositionally biased region" description="Acidic residues" evidence="1">
    <location>
        <begin position="109"/>
        <end position="127"/>
    </location>
</feature>
<comment type="caution">
    <text evidence="2">The sequence shown here is derived from an EMBL/GenBank/DDBJ whole genome shotgun (WGS) entry which is preliminary data.</text>
</comment>
<dbReference type="Proteomes" id="UP001487740">
    <property type="component" value="Unassembled WGS sequence"/>
</dbReference>
<gene>
    <name evidence="2" type="ORF">O3P69_009238</name>
</gene>
<feature type="region of interest" description="Disordered" evidence="1">
    <location>
        <begin position="95"/>
        <end position="206"/>
    </location>
</feature>
<organism evidence="2 3">
    <name type="scientific">Scylla paramamosain</name>
    <name type="common">Mud crab</name>
    <dbReference type="NCBI Taxonomy" id="85552"/>
    <lineage>
        <taxon>Eukaryota</taxon>
        <taxon>Metazoa</taxon>
        <taxon>Ecdysozoa</taxon>
        <taxon>Arthropoda</taxon>
        <taxon>Crustacea</taxon>
        <taxon>Multicrustacea</taxon>
        <taxon>Malacostraca</taxon>
        <taxon>Eumalacostraca</taxon>
        <taxon>Eucarida</taxon>
        <taxon>Decapoda</taxon>
        <taxon>Pleocyemata</taxon>
        <taxon>Brachyura</taxon>
        <taxon>Eubrachyura</taxon>
        <taxon>Portunoidea</taxon>
        <taxon>Portunidae</taxon>
        <taxon>Portuninae</taxon>
        <taxon>Scylla</taxon>
    </lineage>
</organism>
<keyword evidence="3" id="KW-1185">Reference proteome</keyword>
<reference evidence="2 3" key="1">
    <citation type="submission" date="2023-03" db="EMBL/GenBank/DDBJ databases">
        <title>High-quality genome of Scylla paramamosain provides insights in environmental adaptation.</title>
        <authorList>
            <person name="Zhang L."/>
        </authorList>
    </citation>
    <scope>NUCLEOTIDE SEQUENCE [LARGE SCALE GENOMIC DNA]</scope>
    <source>
        <strain evidence="2">LZ_2023a</strain>
        <tissue evidence="2">Muscle</tissue>
    </source>
</reference>
<feature type="compositionally biased region" description="Low complexity" evidence="1">
    <location>
        <begin position="130"/>
        <end position="148"/>
    </location>
</feature>
<dbReference type="AlphaFoldDB" id="A0AAW0TAV3"/>
<dbReference type="EMBL" id="JARAKH010000035">
    <property type="protein sequence ID" value="KAK8384318.1"/>
    <property type="molecule type" value="Genomic_DNA"/>
</dbReference>
<accession>A0AAW0TAV3</accession>